<dbReference type="Pfam" id="PF13560">
    <property type="entry name" value="HTH_31"/>
    <property type="match status" value="1"/>
</dbReference>
<dbReference type="RefSeq" id="WP_211041621.1">
    <property type="nucleotide sequence ID" value="NZ_JAELVF020000001.1"/>
</dbReference>
<evidence type="ECO:0000259" key="1">
    <source>
        <dbReference type="PROSITE" id="PS50943"/>
    </source>
</evidence>
<organism evidence="2 3">
    <name type="scientific">Streptomyces tardus</name>
    <dbReference type="NCBI Taxonomy" id="2780544"/>
    <lineage>
        <taxon>Bacteria</taxon>
        <taxon>Bacillati</taxon>
        <taxon>Actinomycetota</taxon>
        <taxon>Actinomycetes</taxon>
        <taxon>Kitasatosporales</taxon>
        <taxon>Streptomycetaceae</taxon>
        <taxon>Streptomyces</taxon>
    </lineage>
</organism>
<reference evidence="2" key="1">
    <citation type="submission" date="2021-06" db="EMBL/GenBank/DDBJ databases">
        <title>Sequencing of actinobacteria type strains.</title>
        <authorList>
            <person name="Nguyen G.-S."/>
            <person name="Wentzel A."/>
        </authorList>
    </citation>
    <scope>NUCLEOTIDE SEQUENCE</scope>
    <source>
        <strain evidence="2">P38-E01</strain>
    </source>
</reference>
<dbReference type="GO" id="GO:0003677">
    <property type="term" value="F:DNA binding"/>
    <property type="evidence" value="ECO:0007669"/>
    <property type="project" value="InterPro"/>
</dbReference>
<dbReference type="SUPFAM" id="SSF47413">
    <property type="entry name" value="lambda repressor-like DNA-binding domains"/>
    <property type="match status" value="1"/>
</dbReference>
<sequence>MPDTPDTVLPFGKRVRRLRERRGLTRPVLGGLVGRSAEWVKAIECGRLSTPRLPLLMRLADVLAVDDLAELTGEERLSASTYAKTAHEGLPAVKAALTNYRFDRDEEPDSVESLRARVAEAWRHWHASGRHRTRIAALLPDLLGDVQHAVRTAEGAERRRAQALLAEVYHLAQLFLSFQPAAELVMLTGDRAMGAAQDADSPRAIAGAAWYMNHVFRDAGERSEARVELAMRAADLLEPERDADSLARWGLLQLAAALSYAKIGRRGDAERFWELADGAARRLGPNYSHPYLIFGRGMVAAYAITVQADLVRGRDAVEAADAVDVSGMPSATRRAFHTLESARAYSLRKEPLAVVHLLKRAHDESPETTRFNRFARGAVSELSATGSALVRSDAEALRQRMGVPAVA</sequence>
<protein>
    <submittedName>
        <fullName evidence="2">Helix-turn-helix domain-containing protein</fullName>
    </submittedName>
</protein>
<dbReference type="SMART" id="SM00530">
    <property type="entry name" value="HTH_XRE"/>
    <property type="match status" value="1"/>
</dbReference>
<dbReference type="InterPro" id="IPR001387">
    <property type="entry name" value="Cro/C1-type_HTH"/>
</dbReference>
<name>A0A949N7G7_9ACTN</name>
<evidence type="ECO:0000313" key="2">
    <source>
        <dbReference type="EMBL" id="MBU7597441.1"/>
    </source>
</evidence>
<dbReference type="Proteomes" id="UP000694501">
    <property type="component" value="Unassembled WGS sequence"/>
</dbReference>
<dbReference type="InterPro" id="IPR010982">
    <property type="entry name" value="Lambda_DNA-bd_dom_sf"/>
</dbReference>
<evidence type="ECO:0000313" key="3">
    <source>
        <dbReference type="Proteomes" id="UP000694501"/>
    </source>
</evidence>
<accession>A0A949N7G7</accession>
<keyword evidence="3" id="KW-1185">Reference proteome</keyword>
<dbReference type="Gene3D" id="1.10.260.40">
    <property type="entry name" value="lambda repressor-like DNA-binding domains"/>
    <property type="match status" value="1"/>
</dbReference>
<dbReference type="AlphaFoldDB" id="A0A949N7G7"/>
<feature type="domain" description="HTH cro/C1-type" evidence="1">
    <location>
        <begin position="15"/>
        <end position="71"/>
    </location>
</feature>
<dbReference type="PROSITE" id="PS50943">
    <property type="entry name" value="HTH_CROC1"/>
    <property type="match status" value="1"/>
</dbReference>
<proteinExistence type="predicted"/>
<comment type="caution">
    <text evidence="2">The sequence shown here is derived from an EMBL/GenBank/DDBJ whole genome shotgun (WGS) entry which is preliminary data.</text>
</comment>
<dbReference type="EMBL" id="JAELVF020000001">
    <property type="protein sequence ID" value="MBU7597441.1"/>
    <property type="molecule type" value="Genomic_DNA"/>
</dbReference>
<gene>
    <name evidence="2" type="ORF">JGS22_007300</name>
</gene>